<gene>
    <name evidence="1" type="ORF">NCTC11532_00761</name>
</gene>
<protein>
    <submittedName>
        <fullName evidence="1">Uncharacterized protein</fullName>
    </submittedName>
</protein>
<evidence type="ECO:0000313" key="2">
    <source>
        <dbReference type="Proteomes" id="UP000255297"/>
    </source>
</evidence>
<dbReference type="OrthoDB" id="5653803at2"/>
<keyword evidence="2" id="KW-1185">Reference proteome</keyword>
<reference evidence="1 2" key="1">
    <citation type="submission" date="2018-06" db="EMBL/GenBank/DDBJ databases">
        <authorList>
            <consortium name="Pathogen Informatics"/>
            <person name="Doyle S."/>
        </authorList>
    </citation>
    <scope>NUCLEOTIDE SEQUENCE [LARGE SCALE GENOMIC DNA]</scope>
    <source>
        <strain evidence="1 2">NCTC11532</strain>
    </source>
</reference>
<sequence>MPLIVNLSALHALYPTSTCIQSFEEVCDRYSTGYFRQCSSLFQSWTNYAWLMYQMARHNSKLIQPYRLGQLSSEEFLEKLVHIFYFLKDSSPKKGEMEHLNSKSLYSKTFAKMLLENAWNSQIEWDQSKEKYLSMLIEDRAKNTSNRDTAVASSEREPTRDPIYLIANTNELHVIQILHLLRKNNPSILFYRNIDVSPKDDKSPIEIAPGIFLCLSYRYQMFKTLEENMATDPIAKTSLLSYLVSKQLSEVPTSEIRFISQHQPDLVEALRIGIDPDNIYPADNYFTAQAEHFKKMH</sequence>
<accession>A0A378LNT4</accession>
<proteinExistence type="predicted"/>
<dbReference type="Proteomes" id="UP000255297">
    <property type="component" value="Unassembled WGS sequence"/>
</dbReference>
<evidence type="ECO:0000313" key="1">
    <source>
        <dbReference type="EMBL" id="STY28586.1"/>
    </source>
</evidence>
<name>A0A378LNT4_9GAMM</name>
<dbReference type="AlphaFoldDB" id="A0A378LNT4"/>
<dbReference type="RefSeq" id="WP_031564116.1">
    <property type="nucleotide sequence ID" value="NZ_CAAAIS010000011.1"/>
</dbReference>
<organism evidence="1 2">
    <name type="scientific">Legionella wadsworthii</name>
    <dbReference type="NCBI Taxonomy" id="28088"/>
    <lineage>
        <taxon>Bacteria</taxon>
        <taxon>Pseudomonadati</taxon>
        <taxon>Pseudomonadota</taxon>
        <taxon>Gammaproteobacteria</taxon>
        <taxon>Legionellales</taxon>
        <taxon>Legionellaceae</taxon>
        <taxon>Legionella</taxon>
    </lineage>
</organism>
<dbReference type="EMBL" id="UGPB01000001">
    <property type="protein sequence ID" value="STY28586.1"/>
    <property type="molecule type" value="Genomic_DNA"/>
</dbReference>
<dbReference type="STRING" id="1122170.GCA_000701265_03187"/>